<accession>A0ABM8RT76</accession>
<comment type="subcellular location">
    <subcellularLocation>
        <location evidence="9">Cell membrane</location>
        <topology evidence="9">Lipid-anchor</topology>
    </subcellularLocation>
    <subcellularLocation>
        <location evidence="1">Membrane</location>
    </subcellularLocation>
</comment>
<evidence type="ECO:0000256" key="9">
    <source>
        <dbReference type="RuleBase" id="RU362097"/>
    </source>
</evidence>
<sequence>MRPEIALTQVCLLSGWLLLGSSCAWIPAREQPVEYLEPPEMTETLAEVRERLEHWPDERWWQEFGSPELNEIMEGALKDNPGLKVASARLHEAQALVRVEGARLLPFLDADASLTHERVSQRGVFNALSQGRVSGAHVLLGIINPLSFRYEFDFWGKNRALLHAALGQAAAEEAERAEVRLRLTTAVARAYFRALAFQQQLDLAKELVRVRRDLRQLAEIRFQFGLENELAVQQAITELESAHKREAGVRDQFDVQRYLLARLSGTGSDAIQRLIVRPMAIPRGMPLPAQLPIGLLAHRPDLAASLYRAEAAAKRVQVAKAQFLPSIDLTGFVGFNAVVLTKGASQLGNLLFSGQSFAYGIAPGLRLPWFEGGRLRGELAATRADYDGAVELYNQTLLDAVREVAASLSAWQATRDIVTAHRRLLVAAGKDWRLAKVRLVGGLDDDRDVLRHRHPVLEQEYALRVLESDQLVAMVDLIEALGGGYHNPDINLKSEHP</sequence>
<evidence type="ECO:0000256" key="5">
    <source>
        <dbReference type="ARBA" id="ARBA00022729"/>
    </source>
</evidence>
<name>A0ABM8RT76_9BACT</name>
<dbReference type="EMBL" id="CAJNBJ010000017">
    <property type="protein sequence ID" value="CAE6770566.1"/>
    <property type="molecule type" value="Genomic_DNA"/>
</dbReference>
<organism evidence="10 11">
    <name type="scientific">Nitrospira defluvii</name>
    <dbReference type="NCBI Taxonomy" id="330214"/>
    <lineage>
        <taxon>Bacteria</taxon>
        <taxon>Pseudomonadati</taxon>
        <taxon>Nitrospirota</taxon>
        <taxon>Nitrospiria</taxon>
        <taxon>Nitrospirales</taxon>
        <taxon>Nitrospiraceae</taxon>
        <taxon>Nitrospira</taxon>
    </lineage>
</organism>
<dbReference type="NCBIfam" id="TIGR01845">
    <property type="entry name" value="outer_NodT"/>
    <property type="match status" value="1"/>
</dbReference>
<dbReference type="PANTHER" id="PTHR30203">
    <property type="entry name" value="OUTER MEMBRANE CATION EFFLUX PROTEIN"/>
    <property type="match status" value="1"/>
</dbReference>
<protein>
    <submittedName>
        <fullName evidence="10">Outer membrane component of tripartite multidrug resistance system</fullName>
    </submittedName>
</protein>
<proteinExistence type="inferred from homology"/>
<keyword evidence="5" id="KW-0732">Signal</keyword>
<evidence type="ECO:0000256" key="6">
    <source>
        <dbReference type="ARBA" id="ARBA00023136"/>
    </source>
</evidence>
<comment type="similarity">
    <text evidence="2 9">Belongs to the outer membrane factor (OMF) (TC 1.B.17) family.</text>
</comment>
<evidence type="ECO:0000256" key="3">
    <source>
        <dbReference type="ARBA" id="ARBA00022452"/>
    </source>
</evidence>
<evidence type="ECO:0000313" key="10">
    <source>
        <dbReference type="EMBL" id="CAE6770566.1"/>
    </source>
</evidence>
<dbReference type="RefSeq" id="WP_213043109.1">
    <property type="nucleotide sequence ID" value="NZ_CAJNBJ010000017.1"/>
</dbReference>
<dbReference type="PANTHER" id="PTHR30203:SF20">
    <property type="entry name" value="MULTIDRUG RESISTANCE OUTER MEMBRANE PROTEIN MDTP-RELATED"/>
    <property type="match status" value="1"/>
</dbReference>
<dbReference type="SUPFAM" id="SSF56954">
    <property type="entry name" value="Outer membrane efflux proteins (OEP)"/>
    <property type="match status" value="1"/>
</dbReference>
<evidence type="ECO:0000256" key="7">
    <source>
        <dbReference type="ARBA" id="ARBA00023139"/>
    </source>
</evidence>
<dbReference type="Gene3D" id="1.20.1600.10">
    <property type="entry name" value="Outer membrane efflux proteins (OEP)"/>
    <property type="match status" value="1"/>
</dbReference>
<keyword evidence="6 9" id="KW-0472">Membrane</keyword>
<dbReference type="PROSITE" id="PS51257">
    <property type="entry name" value="PROKAR_LIPOPROTEIN"/>
    <property type="match status" value="1"/>
</dbReference>
<keyword evidence="11" id="KW-1185">Reference proteome</keyword>
<evidence type="ECO:0000256" key="2">
    <source>
        <dbReference type="ARBA" id="ARBA00007613"/>
    </source>
</evidence>
<dbReference type="Pfam" id="PF02321">
    <property type="entry name" value="OEP"/>
    <property type="match status" value="2"/>
</dbReference>
<dbReference type="InterPro" id="IPR010131">
    <property type="entry name" value="MdtP/NodT-like"/>
</dbReference>
<evidence type="ECO:0000256" key="1">
    <source>
        <dbReference type="ARBA" id="ARBA00004370"/>
    </source>
</evidence>
<evidence type="ECO:0000313" key="11">
    <source>
        <dbReference type="Proteomes" id="UP000675880"/>
    </source>
</evidence>
<keyword evidence="7 9" id="KW-0564">Palmitate</keyword>
<keyword evidence="4 9" id="KW-0812">Transmembrane</keyword>
<evidence type="ECO:0000256" key="4">
    <source>
        <dbReference type="ARBA" id="ARBA00022692"/>
    </source>
</evidence>
<evidence type="ECO:0000256" key="8">
    <source>
        <dbReference type="ARBA" id="ARBA00023288"/>
    </source>
</evidence>
<reference evidence="10 11" key="1">
    <citation type="submission" date="2021-02" db="EMBL/GenBank/DDBJ databases">
        <authorList>
            <person name="Han P."/>
        </authorList>
    </citation>
    <scope>NUCLEOTIDE SEQUENCE [LARGE SCALE GENOMIC DNA]</scope>
    <source>
        <strain evidence="10">Candidatus Nitrospira sp. ZN2</strain>
    </source>
</reference>
<gene>
    <name evidence="10" type="ORF">NSPZN2_40263</name>
</gene>
<comment type="caution">
    <text evidence="10">The sequence shown here is derived from an EMBL/GenBank/DDBJ whole genome shotgun (WGS) entry which is preliminary data.</text>
</comment>
<dbReference type="InterPro" id="IPR003423">
    <property type="entry name" value="OMP_efflux"/>
</dbReference>
<dbReference type="Proteomes" id="UP000675880">
    <property type="component" value="Unassembled WGS sequence"/>
</dbReference>
<keyword evidence="3 9" id="KW-1134">Transmembrane beta strand</keyword>
<dbReference type="Gene3D" id="2.20.200.10">
    <property type="entry name" value="Outer membrane efflux proteins (OEP)"/>
    <property type="match status" value="1"/>
</dbReference>
<keyword evidence="8 9" id="KW-0449">Lipoprotein</keyword>